<name>A0A8J8MNY8_9FIRM</name>
<accession>A0A8J8MNY8</accession>
<evidence type="ECO:0000313" key="8">
    <source>
        <dbReference type="EMBL" id="QUI24934.1"/>
    </source>
</evidence>
<comment type="catalytic activity">
    <reaction evidence="1">
        <text>(2R)-2-phosphoglycerate = (2R)-3-phosphoglycerate</text>
        <dbReference type="Rhea" id="RHEA:15901"/>
        <dbReference type="ChEBI" id="CHEBI:58272"/>
        <dbReference type="ChEBI" id="CHEBI:58289"/>
        <dbReference type="EC" id="5.4.2.12"/>
    </reaction>
</comment>
<dbReference type="PIRSF" id="PIRSF006392">
    <property type="entry name" value="IPGAM_arch"/>
    <property type="match status" value="1"/>
</dbReference>
<dbReference type="GO" id="GO:0046872">
    <property type="term" value="F:metal ion binding"/>
    <property type="evidence" value="ECO:0007669"/>
    <property type="project" value="InterPro"/>
</dbReference>
<keyword evidence="5" id="KW-0324">Glycolysis</keyword>
<dbReference type="CDD" id="cd16011">
    <property type="entry name" value="iPGM_like"/>
    <property type="match status" value="1"/>
</dbReference>
<dbReference type="InterPro" id="IPR017850">
    <property type="entry name" value="Alkaline_phosphatase_core_sf"/>
</dbReference>
<keyword evidence="9" id="KW-1185">Reference proteome</keyword>
<sequence length="410" mass="45529">MKYIVILGDGMADEPLEALDNQTPLQAAHKPYMDSLAKGGIIGLVHTIPEGLSPGSDTANLSVMGYDPHQYYSGRSPLEVLSMGATMEEKDVSFRCNFVTLSDDDKPYKDKVILDHSADEITTEEAHELLIYLVEYLGNSQLAFHTGTSYRHAIIWHDGSTDVNLTPPHDILGKTIGNYLPKGDNADKIEQMMVLSYKLLSNHPINVKRKEQGLNPANAIWIWGEGTKPTLPSFQEKYGITGAMISAVDLLKGIAVAAKMDNIHVEGATGNIHTNFKGKAKAAVETLQTHDFVYVHIEAPDECGHRGEIANKVKSIEYIDEVAGYIKETLDEKGEDYRIMVLPDHPTPIALRTHTSNPVPYLIYDSTQVQNNHHTYDEVSCEATHRRWQVGHTLMAYFLNKTAIEEEASC</sequence>
<keyword evidence="6 8" id="KW-0413">Isomerase</keyword>
<gene>
    <name evidence="8" type="ORF">HZI73_22760</name>
</gene>
<dbReference type="PANTHER" id="PTHR31209">
    <property type="entry name" value="COFACTOR-INDEPENDENT PHOSPHOGLYCERATE MUTASE"/>
    <property type="match status" value="1"/>
</dbReference>
<dbReference type="InterPro" id="IPR004456">
    <property type="entry name" value="Pglycerate_mutase_ApgM"/>
</dbReference>
<evidence type="ECO:0000256" key="5">
    <source>
        <dbReference type="ARBA" id="ARBA00023152"/>
    </source>
</evidence>
<feature type="domain" description="Metalloenzyme" evidence="7">
    <location>
        <begin position="1"/>
        <end position="370"/>
    </location>
</feature>
<dbReference type="SUPFAM" id="SSF53649">
    <property type="entry name" value="Alkaline phosphatase-like"/>
    <property type="match status" value="1"/>
</dbReference>
<dbReference type="EMBL" id="CP058649">
    <property type="protein sequence ID" value="QUI24934.1"/>
    <property type="molecule type" value="Genomic_DNA"/>
</dbReference>
<comment type="function">
    <text evidence="2">Catalyzes the interconversion of 2-phosphoglycerate and 3-phosphoglycerate.</text>
</comment>
<evidence type="ECO:0000259" key="7">
    <source>
        <dbReference type="Pfam" id="PF01676"/>
    </source>
</evidence>
<organism evidence="8 9">
    <name type="scientific">Vallitalea pronyensis</name>
    <dbReference type="NCBI Taxonomy" id="1348613"/>
    <lineage>
        <taxon>Bacteria</taxon>
        <taxon>Bacillati</taxon>
        <taxon>Bacillota</taxon>
        <taxon>Clostridia</taxon>
        <taxon>Lachnospirales</taxon>
        <taxon>Vallitaleaceae</taxon>
        <taxon>Vallitalea</taxon>
    </lineage>
</organism>
<dbReference type="Pfam" id="PF01676">
    <property type="entry name" value="Metalloenzyme"/>
    <property type="match status" value="1"/>
</dbReference>
<dbReference type="Gene3D" id="3.40.720.10">
    <property type="entry name" value="Alkaline Phosphatase, subunit A"/>
    <property type="match status" value="2"/>
</dbReference>
<reference evidence="8" key="1">
    <citation type="submission" date="2020-07" db="EMBL/GenBank/DDBJ databases">
        <title>Vallitalea pronyensis genome.</title>
        <authorList>
            <person name="Postec A."/>
        </authorList>
    </citation>
    <scope>NUCLEOTIDE SEQUENCE</scope>
    <source>
        <strain evidence="8">FatNI3</strain>
    </source>
</reference>
<dbReference type="NCBIfam" id="TIGR00306">
    <property type="entry name" value="apgM"/>
    <property type="match status" value="1"/>
</dbReference>
<dbReference type="GO" id="GO:0004619">
    <property type="term" value="F:phosphoglycerate mutase activity"/>
    <property type="evidence" value="ECO:0007669"/>
    <property type="project" value="UniProtKB-EC"/>
</dbReference>
<evidence type="ECO:0000313" key="9">
    <source>
        <dbReference type="Proteomes" id="UP000683246"/>
    </source>
</evidence>
<dbReference type="GO" id="GO:0006096">
    <property type="term" value="P:glycolytic process"/>
    <property type="evidence" value="ECO:0007669"/>
    <property type="project" value="UniProtKB-KW"/>
</dbReference>
<evidence type="ECO:0000256" key="3">
    <source>
        <dbReference type="ARBA" id="ARBA00004921"/>
    </source>
</evidence>
<dbReference type="PANTHER" id="PTHR31209:SF4">
    <property type="entry name" value="2,3-BISPHOSPHOGLYCERATE-INDEPENDENT PHOSPHOGLYCERATE MUTASE"/>
    <property type="match status" value="1"/>
</dbReference>
<dbReference type="InterPro" id="IPR006124">
    <property type="entry name" value="Metalloenzyme"/>
</dbReference>
<dbReference type="NCBIfam" id="TIGR02535">
    <property type="entry name" value="hyp_Hser_kinase"/>
    <property type="match status" value="1"/>
</dbReference>
<evidence type="ECO:0000256" key="6">
    <source>
        <dbReference type="ARBA" id="ARBA00023235"/>
    </source>
</evidence>
<dbReference type="NCBIfam" id="NF003242">
    <property type="entry name" value="PRK04200.1"/>
    <property type="match status" value="1"/>
</dbReference>
<evidence type="ECO:0000256" key="2">
    <source>
        <dbReference type="ARBA" id="ARBA00002315"/>
    </source>
</evidence>
<dbReference type="Proteomes" id="UP000683246">
    <property type="component" value="Chromosome"/>
</dbReference>
<comment type="similarity">
    <text evidence="4">Belongs to the BPG-independent phosphoglycerate mutase family. A-PGAM subfamily.</text>
</comment>
<dbReference type="Pfam" id="PF10143">
    <property type="entry name" value="PhosphMutase"/>
    <property type="match status" value="1"/>
</dbReference>
<dbReference type="RefSeq" id="WP_212695634.1">
    <property type="nucleotide sequence ID" value="NZ_CP058649.1"/>
</dbReference>
<dbReference type="KEGG" id="vpy:HZI73_22760"/>
<evidence type="ECO:0000256" key="4">
    <source>
        <dbReference type="ARBA" id="ARBA00005524"/>
    </source>
</evidence>
<dbReference type="EC" id="5.4.2.12" evidence="8"/>
<dbReference type="InterPro" id="IPR023665">
    <property type="entry name" value="ApgAM_prokaryotes"/>
</dbReference>
<dbReference type="AlphaFoldDB" id="A0A8J8MNY8"/>
<evidence type="ECO:0000256" key="1">
    <source>
        <dbReference type="ARBA" id="ARBA00000370"/>
    </source>
</evidence>
<proteinExistence type="inferred from homology"/>
<comment type="pathway">
    <text evidence="3">Carbohydrate degradation.</text>
</comment>
<protein>
    <submittedName>
        <fullName evidence="8">Cofactor-independent phosphoglycerate mutase</fullName>
        <ecNumber evidence="8">5.4.2.12</ecNumber>
    </submittedName>
</protein>